<keyword evidence="3" id="KW-1185">Reference proteome</keyword>
<dbReference type="SUPFAM" id="SSF89155">
    <property type="entry name" value="TorD-like"/>
    <property type="match status" value="1"/>
</dbReference>
<dbReference type="RefSeq" id="WP_197970567.1">
    <property type="nucleotide sequence ID" value="NZ_LR778301.1"/>
</dbReference>
<sequence>MNALTQAELDAAAMGDLTSHPCSVALARARLYHFLELALAHPGEDGFDYFRQESTEQEYLDIYAGLLEQDAELSATGLAAASAFFARLKELSFQDVEAAHIALFSANYPRLPCPPYGSLYTAPDSEKRLAAMLEIKEFYQQNGVDIADTFDDLPDHLCVELEFSHLLCFRENAAVTNDDADIFAGVQHVQAEFLDKFLLPLGNSLADHAAAAMPDNLYADLLATLRCFLLQHRRELGTSVESSSQDQEIQS</sequence>
<dbReference type="PANTHER" id="PTHR34227:SF1">
    <property type="entry name" value="DIMETHYL SULFOXIDE REDUCTASE CHAPERONE-RELATED"/>
    <property type="match status" value="1"/>
</dbReference>
<name>A0A6S6YN23_9PROT</name>
<dbReference type="AlphaFoldDB" id="A0A6S6YN23"/>
<organism evidence="2 3">
    <name type="scientific">Denitratisoma oestradiolicum</name>
    <dbReference type="NCBI Taxonomy" id="311182"/>
    <lineage>
        <taxon>Bacteria</taxon>
        <taxon>Pseudomonadati</taxon>
        <taxon>Pseudomonadota</taxon>
        <taxon>Betaproteobacteria</taxon>
        <taxon>Nitrosomonadales</taxon>
        <taxon>Sterolibacteriaceae</taxon>
        <taxon>Denitratisoma</taxon>
    </lineage>
</organism>
<dbReference type="Gene3D" id="1.10.3480.10">
    <property type="entry name" value="TorD-like"/>
    <property type="match status" value="1"/>
</dbReference>
<dbReference type="EMBL" id="LR778301">
    <property type="protein sequence ID" value="CAB1369146.1"/>
    <property type="molecule type" value="Genomic_DNA"/>
</dbReference>
<evidence type="ECO:0000313" key="2">
    <source>
        <dbReference type="EMBL" id="CAB1369146.1"/>
    </source>
</evidence>
<proteinExistence type="predicted"/>
<dbReference type="InterPro" id="IPR050289">
    <property type="entry name" value="TorD/DmsD_chaperones"/>
</dbReference>
<evidence type="ECO:0000256" key="1">
    <source>
        <dbReference type="ARBA" id="ARBA00023186"/>
    </source>
</evidence>
<evidence type="ECO:0000313" key="3">
    <source>
        <dbReference type="Proteomes" id="UP000515733"/>
    </source>
</evidence>
<dbReference type="PANTHER" id="PTHR34227">
    <property type="entry name" value="CHAPERONE PROTEIN YCDY"/>
    <property type="match status" value="1"/>
</dbReference>
<protein>
    <submittedName>
        <fullName evidence="2">Respiratory arsenate reductase cytoplasmic chaperone</fullName>
    </submittedName>
</protein>
<dbReference type="KEGG" id="doe:DENOEST_1981"/>
<accession>A0A6S6YN23</accession>
<dbReference type="InterPro" id="IPR020945">
    <property type="entry name" value="DMSO/NO3_reduct_chaperone"/>
</dbReference>
<gene>
    <name evidence="2" type="ORF">DENOEST_1981</name>
</gene>
<dbReference type="Pfam" id="PF02613">
    <property type="entry name" value="Nitrate_red_del"/>
    <property type="match status" value="1"/>
</dbReference>
<reference evidence="2 3" key="1">
    <citation type="submission" date="2020-03" db="EMBL/GenBank/DDBJ databases">
        <authorList>
            <consortium name="Genoscope - CEA"/>
            <person name="William W."/>
        </authorList>
    </citation>
    <scope>NUCLEOTIDE SEQUENCE [LARGE SCALE GENOMIC DNA]</scope>
    <source>
        <strain evidence="3">DSM 16959</strain>
    </source>
</reference>
<keyword evidence="1" id="KW-0143">Chaperone</keyword>
<dbReference type="InterPro" id="IPR036411">
    <property type="entry name" value="TorD-like_sf"/>
</dbReference>
<dbReference type="Proteomes" id="UP000515733">
    <property type="component" value="Chromosome"/>
</dbReference>